<gene>
    <name evidence="1" type="ORF">CONLIGDRAFT_102596</name>
</gene>
<dbReference type="InterPro" id="IPR011989">
    <property type="entry name" value="ARM-like"/>
</dbReference>
<dbReference type="Proteomes" id="UP000182658">
    <property type="component" value="Unassembled WGS sequence"/>
</dbReference>
<dbReference type="GO" id="GO:0005085">
    <property type="term" value="F:guanyl-nucleotide exchange factor activity"/>
    <property type="evidence" value="ECO:0007669"/>
    <property type="project" value="InterPro"/>
</dbReference>
<organism evidence="1 2">
    <name type="scientific">Coniochaeta ligniaria NRRL 30616</name>
    <dbReference type="NCBI Taxonomy" id="1408157"/>
    <lineage>
        <taxon>Eukaryota</taxon>
        <taxon>Fungi</taxon>
        <taxon>Dikarya</taxon>
        <taxon>Ascomycota</taxon>
        <taxon>Pezizomycotina</taxon>
        <taxon>Sordariomycetes</taxon>
        <taxon>Sordariomycetidae</taxon>
        <taxon>Coniochaetales</taxon>
        <taxon>Coniochaetaceae</taxon>
        <taxon>Coniochaeta</taxon>
    </lineage>
</organism>
<keyword evidence="2" id="KW-1185">Reference proteome</keyword>
<name>A0A1J7J693_9PEZI</name>
<dbReference type="OrthoDB" id="26149at2759"/>
<dbReference type="EMBL" id="KV875103">
    <property type="protein sequence ID" value="OIW24676.1"/>
    <property type="molecule type" value="Genomic_DNA"/>
</dbReference>
<dbReference type="InParanoid" id="A0A1J7J693"/>
<evidence type="ECO:0000313" key="1">
    <source>
        <dbReference type="EMBL" id="OIW24676.1"/>
    </source>
</evidence>
<protein>
    <recommendedName>
        <fullName evidence="3">ARM repeat-containing protein</fullName>
    </recommendedName>
</protein>
<evidence type="ECO:0000313" key="2">
    <source>
        <dbReference type="Proteomes" id="UP000182658"/>
    </source>
</evidence>
<dbReference type="STRING" id="1408157.A0A1J7J693"/>
<accession>A0A1J7J693</accession>
<dbReference type="SUPFAM" id="SSF48371">
    <property type="entry name" value="ARM repeat"/>
    <property type="match status" value="1"/>
</dbReference>
<dbReference type="AlphaFoldDB" id="A0A1J7J693"/>
<dbReference type="InterPro" id="IPR040144">
    <property type="entry name" value="RAP1GDS1"/>
</dbReference>
<evidence type="ECO:0008006" key="3">
    <source>
        <dbReference type="Google" id="ProtNLM"/>
    </source>
</evidence>
<dbReference type="PANTHER" id="PTHR10957">
    <property type="entry name" value="RAP1 GTPASE-GDP DISSOCIATION STIMULATOR 1"/>
    <property type="match status" value="1"/>
</dbReference>
<proteinExistence type="predicted"/>
<dbReference type="Gene3D" id="1.25.10.10">
    <property type="entry name" value="Leucine-rich Repeat Variant"/>
    <property type="match status" value="2"/>
</dbReference>
<reference evidence="1 2" key="1">
    <citation type="submission" date="2016-10" db="EMBL/GenBank/DDBJ databases">
        <title>Draft genome sequence of Coniochaeta ligniaria NRRL30616, a lignocellulolytic fungus for bioabatement of inhibitors in plant biomass hydrolysates.</title>
        <authorList>
            <consortium name="DOE Joint Genome Institute"/>
            <person name="Jimenez D.J."/>
            <person name="Hector R.E."/>
            <person name="Riley R."/>
            <person name="Sun H."/>
            <person name="Grigoriev I.V."/>
            <person name="Van Elsas J.D."/>
            <person name="Nichols N.N."/>
        </authorList>
    </citation>
    <scope>NUCLEOTIDE SEQUENCE [LARGE SCALE GENOMIC DNA]</scope>
    <source>
        <strain evidence="1 2">NRRL 30616</strain>
    </source>
</reference>
<dbReference type="InterPro" id="IPR016024">
    <property type="entry name" value="ARM-type_fold"/>
</dbReference>
<sequence>MTPEDIELLFQSRNQSQGIHDEDEETISEKETTFRVQQLKEILLVAHNAWVSGSEELDYIAEKLADGSRDASWRVPIGDSGLLDFFLSILHVEGLRQHLLIHALRLIGNSCADTDENRARVVQSKQIPSIVKLSSDDSLLPFVIPVVYNVCVDYEPAQLEACNACLSRVLVEIIRGPRLNACRPFLNIICKILKLLISQGPEANLANPATATYLLNLAVSRTYPPDLEDYCGLTSVALAYLTHEQFQASLLNGGYCELLMQCFEDSYGRFDIANIDPEDTAELKQIWAAFVQIFADISASPYFATLPLGSPLVQRLVRWLGSPSFSYPHLQTAACLSLGNLARSDEASTALLKDVYGPISALLTSMSPPAAQLLHAVLSFLKNLAIPATNKPILGRLLLEPPTDSILSRLWSTETQPQTQFAAISLTRLLVSGCPANVGRLCTPLSPDPSSPAHERTNLHLLISVANRADAEPTKFEVARTVAAACKVLHSPYPSTSQPLLSWGPDSPDNSSRQRFYSVHQAEISKCLADLLTQHRFPALRSESLFVMALMSRSADGAEIVCRALHPMEVSGALVEAVTGRNMADGARSREASAEFSIQQTGGGGLDAIQGLGLEPQQASLDPAQAASMSRIDRENGLVLVAELLRQDASVVPQFRRSVFEEMLKTGGEMVLNERQERGEDGDAS</sequence>